<dbReference type="RefSeq" id="WP_115894025.1">
    <property type="nucleotide sequence ID" value="NZ_QTLC01000034.1"/>
</dbReference>
<dbReference type="Pfam" id="PF12695">
    <property type="entry name" value="Abhydrolase_5"/>
    <property type="match status" value="1"/>
</dbReference>
<evidence type="ECO:0000313" key="4">
    <source>
        <dbReference type="Proteomes" id="UP000257032"/>
    </source>
</evidence>
<reference evidence="3 4" key="1">
    <citation type="submission" date="2018-08" db="EMBL/GenBank/DDBJ databases">
        <title>Genome sequence of strict halophilic Halobacillus trueperi SS1 isolated from Lunsu, a salty water body of North West Himalayas.</title>
        <authorList>
            <person name="Gupta S."/>
            <person name="Sharma P."/>
            <person name="Dev K."/>
            <person name="Baumler D."/>
            <person name="Sourirajan A."/>
        </authorList>
    </citation>
    <scope>NUCLEOTIDE SEQUENCE [LARGE SCALE GENOMIC DNA]</scope>
    <source>
        <strain evidence="3 4">SS1</strain>
    </source>
</reference>
<evidence type="ECO:0000313" key="3">
    <source>
        <dbReference type="EMBL" id="RDY71165.1"/>
    </source>
</evidence>
<dbReference type="InterPro" id="IPR029059">
    <property type="entry name" value="AB_hydrolase_5"/>
</dbReference>
<protein>
    <submittedName>
        <fullName evidence="3">Alpha/beta hydrolase</fullName>
    </submittedName>
</protein>
<comment type="caution">
    <text evidence="3">The sequence shown here is derived from an EMBL/GenBank/DDBJ whole genome shotgun (WGS) entry which is preliminary data.</text>
</comment>
<name>A0A3D8VPB9_9BACI</name>
<dbReference type="GO" id="GO:0016787">
    <property type="term" value="F:hydrolase activity"/>
    <property type="evidence" value="ECO:0007669"/>
    <property type="project" value="UniProtKB-KW"/>
</dbReference>
<keyword evidence="1" id="KW-1133">Transmembrane helix</keyword>
<evidence type="ECO:0000259" key="2">
    <source>
        <dbReference type="Pfam" id="PF12695"/>
    </source>
</evidence>
<dbReference type="EMBL" id="QTLC01000034">
    <property type="protein sequence ID" value="RDY71165.1"/>
    <property type="molecule type" value="Genomic_DNA"/>
</dbReference>
<feature type="domain" description="Alpha/beta hydrolase fold-5" evidence="2">
    <location>
        <begin position="62"/>
        <end position="227"/>
    </location>
</feature>
<keyword evidence="1" id="KW-0812">Transmembrane</keyword>
<accession>A0A3D8VPB9</accession>
<proteinExistence type="predicted"/>
<gene>
    <name evidence="3" type="ORF">DXT76_09370</name>
</gene>
<dbReference type="Proteomes" id="UP000257032">
    <property type="component" value="Unassembled WGS sequence"/>
</dbReference>
<dbReference type="InterPro" id="IPR029058">
    <property type="entry name" value="AB_hydrolase_fold"/>
</dbReference>
<sequence>MKKWLKYMLLSLLALISVGVLFFFIWTQQTYEPSEEMTRLVEEPNQTDGWVVHEPRGNAKGGIIIYPGAKVEPEAYSYLAQQLASNGYITGIPNVTLNLPILNTNKAEEMMDRYPEVGEWYVGGHSLGGVAAVSFVKEHPGKTDGLILLASYPTEGKSFADTETPILSIYAENDGLTTESKIKETKPLLSKETTLHKIEGGNHAQFGMYGSQKGDQPAEIPAKTQQEIIVRTIHKWLEDQS</sequence>
<dbReference type="SUPFAM" id="SSF53474">
    <property type="entry name" value="alpha/beta-Hydrolases"/>
    <property type="match status" value="1"/>
</dbReference>
<keyword evidence="1" id="KW-0472">Membrane</keyword>
<evidence type="ECO:0000256" key="1">
    <source>
        <dbReference type="SAM" id="Phobius"/>
    </source>
</evidence>
<keyword evidence="3" id="KW-0378">Hydrolase</keyword>
<organism evidence="3 4">
    <name type="scientific">Halobacillus trueperi</name>
    <dbReference type="NCBI Taxonomy" id="156205"/>
    <lineage>
        <taxon>Bacteria</taxon>
        <taxon>Bacillati</taxon>
        <taxon>Bacillota</taxon>
        <taxon>Bacilli</taxon>
        <taxon>Bacillales</taxon>
        <taxon>Bacillaceae</taxon>
        <taxon>Halobacillus</taxon>
    </lineage>
</organism>
<dbReference type="AlphaFoldDB" id="A0A3D8VPB9"/>
<dbReference type="Gene3D" id="3.40.50.1820">
    <property type="entry name" value="alpha/beta hydrolase"/>
    <property type="match status" value="1"/>
</dbReference>
<feature type="transmembrane region" description="Helical" evidence="1">
    <location>
        <begin position="7"/>
        <end position="26"/>
    </location>
</feature>